<dbReference type="Gene3D" id="3.30.540.10">
    <property type="entry name" value="Fructose-1,6-Bisphosphatase, subunit A, domain 1"/>
    <property type="match status" value="1"/>
</dbReference>
<sequence length="366" mass="38749">MAATYLAAERRVAIEAVQAACSITTKVFQSLVSSESITKKDKSPVTIGDYSAQAAVNKVLAQHFPDDGIVGEEDSADLQGEKGTDLRGKVSHLVNESLQEHGHIQSPLSDSQLLQSIDLGSFAGGSSKRFWALDPIDGTKGFLRGGQYAVCLALLVNGRVELGVMGCPNLPLDAAQPKPADGEIRTRDIPGLGALFIAVRGQGAFVRPIQGQNAAETPVHMRDLQGDFAKGAFCESVEAGHSSLTTNARIAELLGIPKEHSVRMDSQAKYASIARGDGDIYLRLPVGDGSYQEKIWDHAAGTLLVEEAGGTVSDIAGRPLDFSQGRTLCRNCGVIACLASMHERLTQAVAQALHEEGRAALLTPVP</sequence>
<feature type="binding site" evidence="10">
    <location>
        <position position="137"/>
    </location>
    <ligand>
        <name>Mg(2+)</name>
        <dbReference type="ChEBI" id="CHEBI:18420"/>
        <label>1</label>
        <note>catalytic</note>
    </ligand>
</feature>
<evidence type="ECO:0000256" key="7">
    <source>
        <dbReference type="ARBA" id="ARBA00044466"/>
    </source>
</evidence>
<dbReference type="InterPro" id="IPR020550">
    <property type="entry name" value="Inositol_monophosphatase_CS"/>
</dbReference>
<dbReference type="EC" id="3.1.3.7" evidence="3"/>
<reference evidence="11" key="1">
    <citation type="submission" date="2023-03" db="EMBL/GenBank/DDBJ databases">
        <title>Mating type loci evolution in Malassezia.</title>
        <authorList>
            <person name="Coelho M.A."/>
        </authorList>
    </citation>
    <scope>NUCLEOTIDE SEQUENCE</scope>
    <source>
        <strain evidence="11">CBS 7876</strain>
    </source>
</reference>
<keyword evidence="5 11" id="KW-0378">Hydrolase</keyword>
<dbReference type="GO" id="GO:0008441">
    <property type="term" value="F:3'(2'),5'-bisphosphate nucleotidase activity"/>
    <property type="evidence" value="ECO:0007669"/>
    <property type="project" value="UniProtKB-EC"/>
</dbReference>
<comment type="similarity">
    <text evidence="2">Belongs to the inositol monophosphatase superfamily.</text>
</comment>
<keyword evidence="6 10" id="KW-0460">Magnesium</keyword>
<dbReference type="FunFam" id="3.40.190.80:FF:000003">
    <property type="entry name" value="PAP-specific phosphatase HAL2-like"/>
    <property type="match status" value="1"/>
</dbReference>
<dbReference type="PANTHER" id="PTHR43200:SF6">
    <property type="entry name" value="3'(2'),5'-BISPHOSPHATE NUCLEOTIDASE"/>
    <property type="match status" value="1"/>
</dbReference>
<name>A0AAF0DY74_9BASI</name>
<dbReference type="GO" id="GO:0000103">
    <property type="term" value="P:sulfate assimilation"/>
    <property type="evidence" value="ECO:0007669"/>
    <property type="project" value="TreeGrafter"/>
</dbReference>
<dbReference type="PROSITE" id="PS00630">
    <property type="entry name" value="IMP_2"/>
    <property type="match status" value="1"/>
</dbReference>
<dbReference type="AlphaFoldDB" id="A0AAF0DY74"/>
<comment type="cofactor">
    <cofactor evidence="1 10">
        <name>Mg(2+)</name>
        <dbReference type="ChEBI" id="CHEBI:18420"/>
    </cofactor>
</comment>
<keyword evidence="12" id="KW-1185">Reference proteome</keyword>
<evidence type="ECO:0000256" key="2">
    <source>
        <dbReference type="ARBA" id="ARBA00009759"/>
    </source>
</evidence>
<dbReference type="InterPro" id="IPR020583">
    <property type="entry name" value="Inositol_monoP_metal-BS"/>
</dbReference>
<dbReference type="CDD" id="cd01517">
    <property type="entry name" value="PAP_phosphatase"/>
    <property type="match status" value="1"/>
</dbReference>
<evidence type="ECO:0000256" key="10">
    <source>
        <dbReference type="PIRSR" id="PIRSR600760-2"/>
    </source>
</evidence>
<evidence type="ECO:0000256" key="9">
    <source>
        <dbReference type="ARBA" id="ARBA00044484"/>
    </source>
</evidence>
<dbReference type="InterPro" id="IPR051090">
    <property type="entry name" value="Inositol_monoP_superfamily"/>
</dbReference>
<proteinExistence type="inferred from homology"/>
<feature type="binding site" evidence="10">
    <location>
        <position position="72"/>
    </location>
    <ligand>
        <name>Mg(2+)</name>
        <dbReference type="ChEBI" id="CHEBI:18420"/>
        <label>1</label>
        <note>catalytic</note>
    </ligand>
</feature>
<comment type="catalytic activity">
    <reaction evidence="8">
        <text>adenosine 3',5'-bisphosphate + H2O = AMP + phosphate</text>
        <dbReference type="Rhea" id="RHEA:10040"/>
        <dbReference type="ChEBI" id="CHEBI:15377"/>
        <dbReference type="ChEBI" id="CHEBI:43474"/>
        <dbReference type="ChEBI" id="CHEBI:58343"/>
        <dbReference type="ChEBI" id="CHEBI:456215"/>
        <dbReference type="EC" id="3.1.3.7"/>
    </reaction>
    <physiologicalReaction direction="left-to-right" evidence="8">
        <dbReference type="Rhea" id="RHEA:10041"/>
    </physiologicalReaction>
</comment>
<keyword evidence="4 10" id="KW-0479">Metal-binding</keyword>
<evidence type="ECO:0000256" key="4">
    <source>
        <dbReference type="ARBA" id="ARBA00022723"/>
    </source>
</evidence>
<evidence type="ECO:0000313" key="11">
    <source>
        <dbReference type="EMBL" id="WFD02169.1"/>
    </source>
</evidence>
<organism evidence="11 12">
    <name type="scientific">Malassezia obtusa</name>
    <dbReference type="NCBI Taxonomy" id="76774"/>
    <lineage>
        <taxon>Eukaryota</taxon>
        <taxon>Fungi</taxon>
        <taxon>Dikarya</taxon>
        <taxon>Basidiomycota</taxon>
        <taxon>Ustilaginomycotina</taxon>
        <taxon>Malasseziomycetes</taxon>
        <taxon>Malasseziales</taxon>
        <taxon>Malasseziaceae</taxon>
        <taxon>Malassezia</taxon>
    </lineage>
</organism>
<feature type="binding site" evidence="10">
    <location>
        <position position="134"/>
    </location>
    <ligand>
        <name>Mg(2+)</name>
        <dbReference type="ChEBI" id="CHEBI:18420"/>
        <label>1</label>
        <note>catalytic</note>
    </ligand>
</feature>
<dbReference type="InterPro" id="IPR000760">
    <property type="entry name" value="Inositol_monophosphatase-like"/>
</dbReference>
<evidence type="ECO:0000256" key="3">
    <source>
        <dbReference type="ARBA" id="ARBA00012633"/>
    </source>
</evidence>
<dbReference type="PANTHER" id="PTHR43200">
    <property type="entry name" value="PHOSPHATASE"/>
    <property type="match status" value="1"/>
</dbReference>
<dbReference type="Gene3D" id="3.40.190.80">
    <property type="match status" value="1"/>
</dbReference>
<evidence type="ECO:0000256" key="5">
    <source>
        <dbReference type="ARBA" id="ARBA00022801"/>
    </source>
</evidence>
<dbReference type="GO" id="GO:0046854">
    <property type="term" value="P:phosphatidylinositol phosphate biosynthetic process"/>
    <property type="evidence" value="ECO:0007669"/>
    <property type="project" value="InterPro"/>
</dbReference>
<dbReference type="SUPFAM" id="SSF56655">
    <property type="entry name" value="Carbohydrate phosphatase"/>
    <property type="match status" value="1"/>
</dbReference>
<dbReference type="PROSITE" id="PS00629">
    <property type="entry name" value="IMP_1"/>
    <property type="match status" value="1"/>
</dbReference>
<dbReference type="Proteomes" id="UP001214603">
    <property type="component" value="Chromosome 1"/>
</dbReference>
<feature type="binding site" evidence="10">
    <location>
        <position position="297"/>
    </location>
    <ligand>
        <name>Mg(2+)</name>
        <dbReference type="ChEBI" id="CHEBI:18420"/>
        <label>1</label>
        <note>catalytic</note>
    </ligand>
</feature>
<accession>A0AAF0DY74</accession>
<evidence type="ECO:0000256" key="1">
    <source>
        <dbReference type="ARBA" id="ARBA00001946"/>
    </source>
</evidence>
<evidence type="ECO:0000256" key="8">
    <source>
        <dbReference type="ARBA" id="ARBA00044479"/>
    </source>
</evidence>
<comment type="catalytic activity">
    <reaction evidence="7">
        <text>adenosine 2',5'-bisphosphate + H2O = AMP + phosphate</text>
        <dbReference type="Rhea" id="RHEA:77643"/>
        <dbReference type="ChEBI" id="CHEBI:15377"/>
        <dbReference type="ChEBI" id="CHEBI:43474"/>
        <dbReference type="ChEBI" id="CHEBI:194156"/>
        <dbReference type="ChEBI" id="CHEBI:456215"/>
        <dbReference type="EC" id="3.1.3.7"/>
    </reaction>
    <physiologicalReaction direction="left-to-right" evidence="7">
        <dbReference type="Rhea" id="RHEA:77644"/>
    </physiologicalReaction>
</comment>
<dbReference type="EMBL" id="CP119934">
    <property type="protein sequence ID" value="WFD02169.1"/>
    <property type="molecule type" value="Genomic_DNA"/>
</dbReference>
<evidence type="ECO:0000256" key="6">
    <source>
        <dbReference type="ARBA" id="ARBA00022842"/>
    </source>
</evidence>
<dbReference type="GO" id="GO:0046872">
    <property type="term" value="F:metal ion binding"/>
    <property type="evidence" value="ECO:0007669"/>
    <property type="project" value="UniProtKB-KW"/>
</dbReference>
<protein>
    <recommendedName>
        <fullName evidence="3">3'(2'),5'-bisphosphate nucleotidase</fullName>
        <ecNumber evidence="3">3.1.3.7</ecNumber>
    </recommendedName>
</protein>
<comment type="catalytic activity">
    <reaction evidence="9">
        <text>3'-phosphoadenylyl sulfate + H2O = adenosine 5'-phosphosulfate + phosphate</text>
        <dbReference type="Rhea" id="RHEA:77639"/>
        <dbReference type="ChEBI" id="CHEBI:15377"/>
        <dbReference type="ChEBI" id="CHEBI:43474"/>
        <dbReference type="ChEBI" id="CHEBI:58243"/>
        <dbReference type="ChEBI" id="CHEBI:58339"/>
        <dbReference type="EC" id="3.1.3.7"/>
    </reaction>
    <physiologicalReaction direction="left-to-right" evidence="9">
        <dbReference type="Rhea" id="RHEA:77640"/>
    </physiologicalReaction>
</comment>
<dbReference type="NCBIfam" id="TIGR01330">
    <property type="entry name" value="bisphos_HAL2"/>
    <property type="match status" value="1"/>
</dbReference>
<feature type="binding site" evidence="10">
    <location>
        <position position="136"/>
    </location>
    <ligand>
        <name>Mg(2+)</name>
        <dbReference type="ChEBI" id="CHEBI:18420"/>
        <label>1</label>
        <note>catalytic</note>
    </ligand>
</feature>
<evidence type="ECO:0000313" key="12">
    <source>
        <dbReference type="Proteomes" id="UP001214603"/>
    </source>
</evidence>
<dbReference type="Pfam" id="PF00459">
    <property type="entry name" value="Inositol_P"/>
    <property type="match status" value="1"/>
</dbReference>
<dbReference type="InterPro" id="IPR006239">
    <property type="entry name" value="DPNP"/>
</dbReference>
<gene>
    <name evidence="11" type="primary">MET22</name>
    <name evidence="11" type="ORF">MOBT1_000850</name>
</gene>